<dbReference type="CDD" id="cd00383">
    <property type="entry name" value="trans_reg_C"/>
    <property type="match status" value="1"/>
</dbReference>
<feature type="domain" description="Response regulatory" evidence="10">
    <location>
        <begin position="3"/>
        <end position="116"/>
    </location>
</feature>
<evidence type="ECO:0000259" key="11">
    <source>
        <dbReference type="PROSITE" id="PS51755"/>
    </source>
</evidence>
<evidence type="ECO:0000259" key="10">
    <source>
        <dbReference type="PROSITE" id="PS50110"/>
    </source>
</evidence>
<dbReference type="InterPro" id="IPR001867">
    <property type="entry name" value="OmpR/PhoB-type_DNA-bd"/>
</dbReference>
<gene>
    <name evidence="12" type="ORF">ENP34_00175</name>
</gene>
<dbReference type="GO" id="GO:0000976">
    <property type="term" value="F:transcription cis-regulatory region binding"/>
    <property type="evidence" value="ECO:0007669"/>
    <property type="project" value="TreeGrafter"/>
</dbReference>
<evidence type="ECO:0000256" key="7">
    <source>
        <dbReference type="ARBA" id="ARBA00024735"/>
    </source>
</evidence>
<dbReference type="FunFam" id="3.40.50.2300:FF:000001">
    <property type="entry name" value="DNA-binding response regulator PhoB"/>
    <property type="match status" value="1"/>
</dbReference>
<dbReference type="SUPFAM" id="SSF46894">
    <property type="entry name" value="C-terminal effector domain of the bipartite response regulators"/>
    <property type="match status" value="1"/>
</dbReference>
<accession>A0A831TCZ4</accession>
<keyword evidence="6" id="KW-0804">Transcription</keyword>
<dbReference type="GO" id="GO:0006355">
    <property type="term" value="P:regulation of DNA-templated transcription"/>
    <property type="evidence" value="ECO:0007669"/>
    <property type="project" value="InterPro"/>
</dbReference>
<dbReference type="GO" id="GO:0000156">
    <property type="term" value="F:phosphorelay response regulator activity"/>
    <property type="evidence" value="ECO:0007669"/>
    <property type="project" value="TreeGrafter"/>
</dbReference>
<dbReference type="GO" id="GO:0032993">
    <property type="term" value="C:protein-DNA complex"/>
    <property type="evidence" value="ECO:0007669"/>
    <property type="project" value="TreeGrafter"/>
</dbReference>
<dbReference type="PROSITE" id="PS50110">
    <property type="entry name" value="RESPONSE_REGULATORY"/>
    <property type="match status" value="1"/>
</dbReference>
<dbReference type="InterPro" id="IPR036388">
    <property type="entry name" value="WH-like_DNA-bd_sf"/>
</dbReference>
<dbReference type="InterPro" id="IPR011006">
    <property type="entry name" value="CheY-like_superfamily"/>
</dbReference>
<evidence type="ECO:0000256" key="5">
    <source>
        <dbReference type="ARBA" id="ARBA00023125"/>
    </source>
</evidence>
<dbReference type="SUPFAM" id="SSF52172">
    <property type="entry name" value="CheY-like"/>
    <property type="match status" value="1"/>
</dbReference>
<comment type="caution">
    <text evidence="12">The sequence shown here is derived from an EMBL/GenBank/DDBJ whole genome shotgun (WGS) entry which is preliminary data.</text>
</comment>
<dbReference type="FunFam" id="1.10.10.10:FF:000018">
    <property type="entry name" value="DNA-binding response regulator ResD"/>
    <property type="match status" value="1"/>
</dbReference>
<feature type="modified residue" description="4-aspartylphosphate" evidence="8">
    <location>
        <position position="52"/>
    </location>
</feature>
<proteinExistence type="predicted"/>
<dbReference type="Pfam" id="PF00486">
    <property type="entry name" value="Trans_reg_C"/>
    <property type="match status" value="1"/>
</dbReference>
<evidence type="ECO:0000256" key="9">
    <source>
        <dbReference type="PROSITE-ProRule" id="PRU01091"/>
    </source>
</evidence>
<evidence type="ECO:0000256" key="3">
    <source>
        <dbReference type="ARBA" id="ARBA00023012"/>
    </source>
</evidence>
<sequence>MATIAVIEDERELAALLRTHLENAGHTVLLAFDGPSGVALVERERPDLIVLDLMLPGFDGLEVCRRVRRTMVTPILMLTAKSTELDKVVGLELGADDYVTKPFSPRELVARVNAILRRVELVREHSRTREGDEPIVYPDLRIDPVTREVVSGGRPVHLTAKEFELLRLLAANPGRVFSREYLLDRVWGSDYEGFERTVDTHIARLRRKLGGPGSPGDRITTLWGVGYRFERREGEP</sequence>
<organism evidence="12">
    <name type="scientific">Thermorudis peleae</name>
    <dbReference type="NCBI Taxonomy" id="1382356"/>
    <lineage>
        <taxon>Bacteria</taxon>
        <taxon>Pseudomonadati</taxon>
        <taxon>Thermomicrobiota</taxon>
        <taxon>Thermomicrobia</taxon>
        <taxon>Thermomicrobia incertae sedis</taxon>
        <taxon>Thermorudis</taxon>
    </lineage>
</organism>
<keyword evidence="4" id="KW-0805">Transcription regulation</keyword>
<dbReference type="GO" id="GO:0005829">
    <property type="term" value="C:cytosol"/>
    <property type="evidence" value="ECO:0007669"/>
    <property type="project" value="TreeGrafter"/>
</dbReference>
<dbReference type="InterPro" id="IPR016032">
    <property type="entry name" value="Sig_transdc_resp-reg_C-effctor"/>
</dbReference>
<dbReference type="SMART" id="SM00448">
    <property type="entry name" value="REC"/>
    <property type="match status" value="1"/>
</dbReference>
<name>A0A831TCZ4_9BACT</name>
<keyword evidence="3" id="KW-0902">Two-component regulatory system</keyword>
<evidence type="ECO:0000256" key="8">
    <source>
        <dbReference type="PROSITE-ProRule" id="PRU00169"/>
    </source>
</evidence>
<evidence type="ECO:0000313" key="12">
    <source>
        <dbReference type="EMBL" id="HEG89855.1"/>
    </source>
</evidence>
<dbReference type="InterPro" id="IPR039420">
    <property type="entry name" value="WalR-like"/>
</dbReference>
<feature type="DNA-binding region" description="OmpR/PhoB-type" evidence="9">
    <location>
        <begin position="132"/>
        <end position="231"/>
    </location>
</feature>
<evidence type="ECO:0000256" key="6">
    <source>
        <dbReference type="ARBA" id="ARBA00023163"/>
    </source>
</evidence>
<dbReference type="Pfam" id="PF00072">
    <property type="entry name" value="Response_reg"/>
    <property type="match status" value="1"/>
</dbReference>
<dbReference type="PROSITE" id="PS51755">
    <property type="entry name" value="OMPR_PHOB"/>
    <property type="match status" value="1"/>
</dbReference>
<dbReference type="EMBL" id="DSIY01000004">
    <property type="protein sequence ID" value="HEG89855.1"/>
    <property type="molecule type" value="Genomic_DNA"/>
</dbReference>
<comment type="function">
    <text evidence="7">This protein is a positive regulator for the phosphate regulon. Transcription of this operon is positively regulated by PhoB and PhoR when phosphate is limited.</text>
</comment>
<evidence type="ECO:0000256" key="4">
    <source>
        <dbReference type="ARBA" id="ARBA00023015"/>
    </source>
</evidence>
<keyword evidence="2 8" id="KW-0597">Phosphoprotein</keyword>
<dbReference type="PANTHER" id="PTHR48111">
    <property type="entry name" value="REGULATOR OF RPOS"/>
    <property type="match status" value="1"/>
</dbReference>
<dbReference type="SMART" id="SM00862">
    <property type="entry name" value="Trans_reg_C"/>
    <property type="match status" value="1"/>
</dbReference>
<dbReference type="Gene3D" id="3.40.50.2300">
    <property type="match status" value="1"/>
</dbReference>
<evidence type="ECO:0000256" key="2">
    <source>
        <dbReference type="ARBA" id="ARBA00022553"/>
    </source>
</evidence>
<reference evidence="12" key="1">
    <citation type="journal article" date="2020" name="mSystems">
        <title>Genome- and Community-Level Interaction Insights into Carbon Utilization and Element Cycling Functions of Hydrothermarchaeota in Hydrothermal Sediment.</title>
        <authorList>
            <person name="Zhou Z."/>
            <person name="Liu Y."/>
            <person name="Xu W."/>
            <person name="Pan J."/>
            <person name="Luo Z.H."/>
            <person name="Li M."/>
        </authorList>
    </citation>
    <scope>NUCLEOTIDE SEQUENCE [LARGE SCALE GENOMIC DNA]</scope>
    <source>
        <strain evidence="12">SpSt-210</strain>
    </source>
</reference>
<dbReference type="PANTHER" id="PTHR48111:SF1">
    <property type="entry name" value="TWO-COMPONENT RESPONSE REGULATOR ORR33"/>
    <property type="match status" value="1"/>
</dbReference>
<dbReference type="InterPro" id="IPR001789">
    <property type="entry name" value="Sig_transdc_resp-reg_receiver"/>
</dbReference>
<evidence type="ECO:0000256" key="1">
    <source>
        <dbReference type="ARBA" id="ARBA00013332"/>
    </source>
</evidence>
<dbReference type="Gene3D" id="1.10.10.10">
    <property type="entry name" value="Winged helix-like DNA-binding domain superfamily/Winged helix DNA-binding domain"/>
    <property type="match status" value="1"/>
</dbReference>
<keyword evidence="5 9" id="KW-0238">DNA-binding</keyword>
<feature type="domain" description="OmpR/PhoB-type" evidence="11">
    <location>
        <begin position="132"/>
        <end position="231"/>
    </location>
</feature>
<dbReference type="Gene3D" id="6.10.250.690">
    <property type="match status" value="1"/>
</dbReference>
<protein>
    <recommendedName>
        <fullName evidence="1">Phosphate regulon transcriptional regulatory protein PhoB</fullName>
    </recommendedName>
</protein>
<dbReference type="AlphaFoldDB" id="A0A831TCZ4"/>